<dbReference type="Gene3D" id="1.10.3210.10">
    <property type="entry name" value="Hypothetical protein af1432"/>
    <property type="match status" value="1"/>
</dbReference>
<proteinExistence type="predicted"/>
<dbReference type="GO" id="GO:0008832">
    <property type="term" value="F:dGTPase activity"/>
    <property type="evidence" value="ECO:0007669"/>
    <property type="project" value="TreeGrafter"/>
</dbReference>
<dbReference type="PANTHER" id="PTHR11373:SF4">
    <property type="entry name" value="DEOXYNUCLEOSIDE TRIPHOSPHATE TRIPHOSPHOHYDROLASE SAMHD1"/>
    <property type="match status" value="1"/>
</dbReference>
<sequence>MYVLGLMAAGADATSSSCFTDVHRSIKLCPITKLVMSTPQVQRLKGLKQLGTTDQTYMCATHTRFEHSIGVAGLAEQLLEEIRERQPKLNVTDKDIVCVKLAGLLHDLGHGPYSHVYDGSFRNQLSKAERKGSWLGVDFDSTIYDNLPEVKKNWQHEDASLEMIDCMLSGLGLAIDESNLDKPLKQIGHGVDALAFGIWDRSKEPERHIAYDTDDDESMSEADDNDDELYTGVLPPELVLTSRDWIFIKECVVASPLPPKGVSHKGNNARGQFVGRPGRLKEFLYDVVSNRHSGLDVDKMDYLARDTLHAFGVNGIADIIPKLLEKACVAWGRSNDSDSETSIETEDDHSSMHLMICYPDTMTHNILTFFERRYKEHQRLYTHPKT</sequence>
<reference evidence="2 3" key="1">
    <citation type="journal article" date="2012" name="Genome Biol.">
        <title>Genome and low-iron response of an oceanic diatom adapted to chronic iron limitation.</title>
        <authorList>
            <person name="Lommer M."/>
            <person name="Specht M."/>
            <person name="Roy A.S."/>
            <person name="Kraemer L."/>
            <person name="Andreson R."/>
            <person name="Gutowska M.A."/>
            <person name="Wolf J."/>
            <person name="Bergner S.V."/>
            <person name="Schilhabel M.B."/>
            <person name="Klostermeier U.C."/>
            <person name="Beiko R.G."/>
            <person name="Rosenstiel P."/>
            <person name="Hippler M."/>
            <person name="Laroche J."/>
        </authorList>
    </citation>
    <scope>NUCLEOTIDE SEQUENCE [LARGE SCALE GENOMIC DNA]</scope>
    <source>
        <strain evidence="2 3">CCMP1005</strain>
    </source>
</reference>
<dbReference type="EMBL" id="AGNL01047890">
    <property type="protein sequence ID" value="EJK46223.1"/>
    <property type="molecule type" value="Genomic_DNA"/>
</dbReference>
<dbReference type="Proteomes" id="UP000266841">
    <property type="component" value="Unassembled WGS sequence"/>
</dbReference>
<comment type="caution">
    <text evidence="2">The sequence shown here is derived from an EMBL/GenBank/DDBJ whole genome shotgun (WGS) entry which is preliminary data.</text>
</comment>
<dbReference type="eggNOG" id="KOG2681">
    <property type="taxonomic scope" value="Eukaryota"/>
</dbReference>
<dbReference type="InterPro" id="IPR006674">
    <property type="entry name" value="HD_domain"/>
</dbReference>
<gene>
    <name evidence="2" type="ORF">THAOC_35122</name>
</gene>
<dbReference type="Pfam" id="PF01966">
    <property type="entry name" value="HD"/>
    <property type="match status" value="1"/>
</dbReference>
<accession>K0R1E3</accession>
<dbReference type="GO" id="GO:0005634">
    <property type="term" value="C:nucleus"/>
    <property type="evidence" value="ECO:0007669"/>
    <property type="project" value="TreeGrafter"/>
</dbReference>
<dbReference type="OrthoDB" id="9991235at2759"/>
<dbReference type="SMART" id="SM00471">
    <property type="entry name" value="HDc"/>
    <property type="match status" value="1"/>
</dbReference>
<dbReference type="SUPFAM" id="SSF109604">
    <property type="entry name" value="HD-domain/PDEase-like"/>
    <property type="match status" value="1"/>
</dbReference>
<dbReference type="CDD" id="cd00077">
    <property type="entry name" value="HDc"/>
    <property type="match status" value="1"/>
</dbReference>
<dbReference type="OMA" id="WQHEDAS"/>
<dbReference type="InterPro" id="IPR003607">
    <property type="entry name" value="HD/PDEase_dom"/>
</dbReference>
<organism evidence="2 3">
    <name type="scientific">Thalassiosira oceanica</name>
    <name type="common">Marine diatom</name>
    <dbReference type="NCBI Taxonomy" id="159749"/>
    <lineage>
        <taxon>Eukaryota</taxon>
        <taxon>Sar</taxon>
        <taxon>Stramenopiles</taxon>
        <taxon>Ochrophyta</taxon>
        <taxon>Bacillariophyta</taxon>
        <taxon>Coscinodiscophyceae</taxon>
        <taxon>Thalassiosirophycidae</taxon>
        <taxon>Thalassiosirales</taxon>
        <taxon>Thalassiosiraceae</taxon>
        <taxon>Thalassiosira</taxon>
    </lineage>
</organism>
<dbReference type="GO" id="GO:0006203">
    <property type="term" value="P:dGTP catabolic process"/>
    <property type="evidence" value="ECO:0007669"/>
    <property type="project" value="TreeGrafter"/>
</dbReference>
<evidence type="ECO:0000313" key="3">
    <source>
        <dbReference type="Proteomes" id="UP000266841"/>
    </source>
</evidence>
<protein>
    <recommendedName>
        <fullName evidence="1">HD/PDEase domain-containing protein</fullName>
    </recommendedName>
</protein>
<evidence type="ECO:0000313" key="2">
    <source>
        <dbReference type="EMBL" id="EJK46223.1"/>
    </source>
</evidence>
<dbReference type="PANTHER" id="PTHR11373">
    <property type="entry name" value="DEOXYNUCLEOSIDE TRIPHOSPHATE TRIPHOSPHOHYDROLASE"/>
    <property type="match status" value="1"/>
</dbReference>
<feature type="domain" description="HD/PDEase" evidence="1">
    <location>
        <begin position="60"/>
        <end position="206"/>
    </location>
</feature>
<dbReference type="AlphaFoldDB" id="K0R1E3"/>
<name>K0R1E3_THAOC</name>
<keyword evidence="3" id="KW-1185">Reference proteome</keyword>
<dbReference type="InterPro" id="IPR050135">
    <property type="entry name" value="dGTPase-like"/>
</dbReference>
<evidence type="ECO:0000259" key="1">
    <source>
        <dbReference type="SMART" id="SM00471"/>
    </source>
</evidence>